<dbReference type="OrthoDB" id="371899at2759"/>
<comment type="similarity">
    <text evidence="2">Belongs to the troponin I family.</text>
</comment>
<keyword evidence="4" id="KW-0009">Actin-binding</keyword>
<dbReference type="FunFam" id="1.20.5.350:FF:000008">
    <property type="entry name" value="Troponin I4b, tandem duplicate 2"/>
    <property type="match status" value="2"/>
</dbReference>
<dbReference type="InterPro" id="IPR050875">
    <property type="entry name" value="Troponin_I"/>
</dbReference>
<protein>
    <submittedName>
        <fullName evidence="6">(Atlantic silverside) hypothetical protein</fullName>
    </submittedName>
</protein>
<evidence type="ECO:0000256" key="1">
    <source>
        <dbReference type="ARBA" id="ARBA00001988"/>
    </source>
</evidence>
<evidence type="ECO:0000313" key="7">
    <source>
        <dbReference type="Proteomes" id="UP000677803"/>
    </source>
</evidence>
<comment type="function">
    <text evidence="1">Troponin I is the inhibitory subunit of troponin, the thin filament regulatory complex which confers calcium-sensitivity to striated muscle actomyosin ATPase activity.</text>
</comment>
<dbReference type="InterPro" id="IPR038077">
    <property type="entry name" value="Troponin_sf"/>
</dbReference>
<accession>A0A8S4BFJ8</accession>
<name>A0A8S4BFJ8_9TELE</name>
<dbReference type="PANTHER" id="PTHR13738:SF12">
    <property type="entry name" value="TROPONIN 1-RELATED"/>
    <property type="match status" value="1"/>
</dbReference>
<dbReference type="Gene3D" id="6.10.250.180">
    <property type="match status" value="2"/>
</dbReference>
<comment type="caution">
    <text evidence="6">The sequence shown here is derived from an EMBL/GenBank/DDBJ whole genome shotgun (WGS) entry which is preliminary data.</text>
</comment>
<keyword evidence="5" id="KW-0175">Coiled coil</keyword>
<dbReference type="Pfam" id="PF00992">
    <property type="entry name" value="Troponin"/>
    <property type="match status" value="3"/>
</dbReference>
<dbReference type="PANTHER" id="PTHR13738">
    <property type="entry name" value="TROPONIN I"/>
    <property type="match status" value="1"/>
</dbReference>
<dbReference type="SUPFAM" id="SSF90250">
    <property type="entry name" value="Troponin coil-coiled subunits"/>
    <property type="match status" value="3"/>
</dbReference>
<proteinExistence type="inferred from homology"/>
<evidence type="ECO:0000256" key="3">
    <source>
        <dbReference type="ARBA" id="ARBA00023179"/>
    </source>
</evidence>
<dbReference type="GO" id="GO:0003009">
    <property type="term" value="P:skeletal muscle contraction"/>
    <property type="evidence" value="ECO:0007669"/>
    <property type="project" value="TreeGrafter"/>
</dbReference>
<evidence type="ECO:0000256" key="5">
    <source>
        <dbReference type="SAM" id="Coils"/>
    </source>
</evidence>
<dbReference type="GO" id="GO:0060048">
    <property type="term" value="P:cardiac muscle contraction"/>
    <property type="evidence" value="ECO:0007669"/>
    <property type="project" value="TreeGrafter"/>
</dbReference>
<dbReference type="InterPro" id="IPR001978">
    <property type="entry name" value="Troponin"/>
</dbReference>
<gene>
    <name evidence="6" type="ORF">MMEN_LOCUS14684</name>
</gene>
<dbReference type="EMBL" id="CAJRST010022223">
    <property type="protein sequence ID" value="CAG5957776.1"/>
    <property type="molecule type" value="Genomic_DNA"/>
</dbReference>
<sequence>MKKKPKYSATRRLLLKSKLLKKAASMLVAEIEEKKLEKERAVSESIPPLKLSGLSVQELQELCKELHRKIDVVDETRYDMEIKVAKNDTEIQTLKLKITEMKGVKRPSLKRVKKTTDDVLGAYTDTSKLMKADFKANLKTVKKDEEKREEVTDWRKNVEAMSGMEGRKKLITVNNKNGLHYTKKSKISASRRLALKTKLLKTATVMLEKEKEEKRLEKDATLKERVPPLQLSGLSVQDLQALCKELHQKIDVADEERYDIDAKVAKNSKEIESLNAKIIELRGKKRPALKRVKISADAMLGALLGAKVKESVDFKANLKTVKKEEEKKKCKISSSRKLGLKIRLLTVAAQMLQEETDQKMKEREDTLAERLPPLNLSGLSLQELQDLCKDLHHKIDVVDEERYDIGLKVSKNDLEIQNMNIKITEIQSKFKKPHLKRVKISAEAMLSVLLGSKHKESIDFKANLKTVKKEEEKKEEVTDWRKNVEAMSGMEGRKKLFDASGN</sequence>
<dbReference type="GO" id="GO:0003779">
    <property type="term" value="F:actin binding"/>
    <property type="evidence" value="ECO:0007669"/>
    <property type="project" value="UniProtKB-KW"/>
</dbReference>
<organism evidence="6 7">
    <name type="scientific">Menidia menidia</name>
    <name type="common">Atlantic silverside</name>
    <dbReference type="NCBI Taxonomy" id="238744"/>
    <lineage>
        <taxon>Eukaryota</taxon>
        <taxon>Metazoa</taxon>
        <taxon>Chordata</taxon>
        <taxon>Craniata</taxon>
        <taxon>Vertebrata</taxon>
        <taxon>Euteleostomi</taxon>
        <taxon>Actinopterygii</taxon>
        <taxon>Neopterygii</taxon>
        <taxon>Teleostei</taxon>
        <taxon>Neoteleostei</taxon>
        <taxon>Acanthomorphata</taxon>
        <taxon>Ovalentaria</taxon>
        <taxon>Atherinomorphae</taxon>
        <taxon>Atheriniformes</taxon>
        <taxon>Atherinopsidae</taxon>
        <taxon>Menidiinae</taxon>
        <taxon>Menidia</taxon>
    </lineage>
</organism>
<feature type="coiled-coil region" evidence="5">
    <location>
        <begin position="349"/>
        <end position="401"/>
    </location>
</feature>
<evidence type="ECO:0000256" key="2">
    <source>
        <dbReference type="ARBA" id="ARBA00009930"/>
    </source>
</evidence>
<dbReference type="Gene3D" id="1.20.5.350">
    <property type="match status" value="3"/>
</dbReference>
<dbReference type="AlphaFoldDB" id="A0A8S4BFJ8"/>
<keyword evidence="7" id="KW-1185">Reference proteome</keyword>
<dbReference type="GO" id="GO:0005861">
    <property type="term" value="C:troponin complex"/>
    <property type="evidence" value="ECO:0007669"/>
    <property type="project" value="InterPro"/>
</dbReference>
<evidence type="ECO:0000256" key="4">
    <source>
        <dbReference type="ARBA" id="ARBA00023203"/>
    </source>
</evidence>
<evidence type="ECO:0000313" key="6">
    <source>
        <dbReference type="EMBL" id="CAG5957776.1"/>
    </source>
</evidence>
<keyword evidence="3" id="KW-0514">Muscle protein</keyword>
<feature type="coiled-coil region" evidence="5">
    <location>
        <begin position="236"/>
        <end position="284"/>
    </location>
</feature>
<dbReference type="Proteomes" id="UP000677803">
    <property type="component" value="Unassembled WGS sequence"/>
</dbReference>
<reference evidence="6" key="1">
    <citation type="submission" date="2021-05" db="EMBL/GenBank/DDBJ databases">
        <authorList>
            <person name="Tigano A."/>
        </authorList>
    </citation>
    <scope>NUCLEOTIDE SEQUENCE</scope>
</reference>